<evidence type="ECO:0000256" key="4">
    <source>
        <dbReference type="ARBA" id="ARBA00022692"/>
    </source>
</evidence>
<evidence type="ECO:0000313" key="11">
    <source>
        <dbReference type="EMBL" id="KGF44297.1"/>
    </source>
</evidence>
<keyword evidence="4 8" id="KW-0812">Transmembrane</keyword>
<evidence type="ECO:0000259" key="10">
    <source>
        <dbReference type="Pfam" id="PF07715"/>
    </source>
</evidence>
<evidence type="ECO:0000256" key="3">
    <source>
        <dbReference type="ARBA" id="ARBA00022452"/>
    </source>
</evidence>
<evidence type="ECO:0000256" key="5">
    <source>
        <dbReference type="ARBA" id="ARBA00022729"/>
    </source>
</evidence>
<comment type="caution">
    <text evidence="11">The sequence shown here is derived from an EMBL/GenBank/DDBJ whole genome shotgun (WGS) entry which is preliminary data.</text>
</comment>
<dbReference type="EMBL" id="JRNQ01000043">
    <property type="protein sequence ID" value="KGF44297.1"/>
    <property type="molecule type" value="Genomic_DNA"/>
</dbReference>
<dbReference type="Pfam" id="PF13715">
    <property type="entry name" value="CarbopepD_reg_2"/>
    <property type="match status" value="1"/>
</dbReference>
<dbReference type="SUPFAM" id="SSF49464">
    <property type="entry name" value="Carboxypeptidase regulatory domain-like"/>
    <property type="match status" value="1"/>
</dbReference>
<dbReference type="InterPro" id="IPR036942">
    <property type="entry name" value="Beta-barrel_TonB_sf"/>
</dbReference>
<protein>
    <submittedName>
        <fullName evidence="11">Membrane protein</fullName>
    </submittedName>
</protein>
<dbReference type="InterPro" id="IPR008969">
    <property type="entry name" value="CarboxyPept-like_regulatory"/>
</dbReference>
<feature type="domain" description="TonB-dependent receptor plug" evidence="10">
    <location>
        <begin position="140"/>
        <end position="260"/>
    </location>
</feature>
<dbReference type="GO" id="GO:0015344">
    <property type="term" value="F:siderophore uptake transmembrane transporter activity"/>
    <property type="evidence" value="ECO:0007669"/>
    <property type="project" value="TreeGrafter"/>
</dbReference>
<dbReference type="Gene3D" id="2.60.40.1120">
    <property type="entry name" value="Carboxypeptidase-like, regulatory domain"/>
    <property type="match status" value="1"/>
</dbReference>
<evidence type="ECO:0000256" key="7">
    <source>
        <dbReference type="ARBA" id="ARBA00023237"/>
    </source>
</evidence>
<feature type="signal peptide" evidence="9">
    <location>
        <begin position="1"/>
        <end position="29"/>
    </location>
</feature>
<dbReference type="PROSITE" id="PS52016">
    <property type="entry name" value="TONB_DEPENDENT_REC_3"/>
    <property type="match status" value="1"/>
</dbReference>
<dbReference type="GO" id="GO:0044718">
    <property type="term" value="P:siderophore transmembrane transport"/>
    <property type="evidence" value="ECO:0007669"/>
    <property type="project" value="TreeGrafter"/>
</dbReference>
<evidence type="ECO:0000256" key="9">
    <source>
        <dbReference type="SAM" id="SignalP"/>
    </source>
</evidence>
<evidence type="ECO:0000256" key="8">
    <source>
        <dbReference type="PROSITE-ProRule" id="PRU01360"/>
    </source>
</evidence>
<dbReference type="InterPro" id="IPR023997">
    <property type="entry name" value="TonB-dep_OMP_SusC/RagA_CS"/>
</dbReference>
<dbReference type="Gene3D" id="2.40.170.20">
    <property type="entry name" value="TonB-dependent receptor, beta-barrel domain"/>
    <property type="match status" value="1"/>
</dbReference>
<dbReference type="InterPro" id="IPR039426">
    <property type="entry name" value="TonB-dep_rcpt-like"/>
</dbReference>
<dbReference type="InterPro" id="IPR023996">
    <property type="entry name" value="TonB-dep_OMP_SusC/RagA"/>
</dbReference>
<evidence type="ECO:0000256" key="2">
    <source>
        <dbReference type="ARBA" id="ARBA00022448"/>
    </source>
</evidence>
<sequence>MKEDQSNLLRLAFSAALCVGLMQATTVSAKVETHNAVVNVQQQGNEKTIQGVVLDETGAPVIGATVVVKGTKTVTVTDIDGNFSLKAPVGSTIVITYIGYNTKEVAATTEKLSITMQPNTNDLEEVVVTALGIKRAEKALSYNVQQVKGDDVLRNKDANFINSLSGKVAGVNINASSSGAGGASKVVMRGARSIEQSSNVLYVIDGIPMFNQGGTGGSEFESTGVTEAVADVNPEDIESMSVLTGAAAAALYGNRASNGAIIITTKKGKAGKTELTVSQTTEFTTAFRLPKFQNRYGTGSGLQDAGADSYSWGKLLNEANYYGYDPKRDFLKTGVMTTESFTLSTGTERNQTFFSASALNSGGIIPNNSYNRYNFSVRNTSKLLNDKLSIDLGASYIIQNDRNMTNQGVYGNPLVTAYLYPRGNAYEDMTIYERWDSQRQIYVQNWNDLTSEFVGQNPYWVAYRNLRTNKKYRYMFNAGVTYQLTDWLSAGARIRIDNATNTFETKYFATTNRTLAGINGGYVLMNTEDKQTYGDLMLNFNKRFFQDKLSLSAVLGASLSDIKQNTFGNRGNVREDLIPNVFNIYQLDAKDEMKDQGGYHDQTKSLFGSMELGWDNQFYLTLTGRNDWPSMLAGPHSTKKSFFYPSIGASWIISETFTLPRQIDYLKVRGSFASVGIPFPRWYANPVYEWDAKSKQWKTQAIYPLYNLKPETTNSWEFGLQAKLFKHFNIDFTYYATRTYNQTFNPQISVSSGYSTLYVQTGDVSNHGVELALGYSNKWGNFGWSTNYTFSANTNRINELVRNYVHPETGAIINKDRLEVGGLGSAKFILKEGGTLGDLYSKTDVMRDSEGKIYVDKNGNVARNNNVGDIKLGSVLPKSNMAWRNDFSYKGFNLAFMVSARFGGIAYSATQASLDKYGVSEATAAARDKGYVLVNGEDKLNPEAWYSVIGSADGIPQYYTYSATNVRLQEASLGYTFKKNQFFGIGELSLSVVGRNLLMLYCKAPFDPETTATTGNYYQGIDKFMTPSTRNIGFNVKLKF</sequence>
<dbReference type="SUPFAM" id="SSF56935">
    <property type="entry name" value="Porins"/>
    <property type="match status" value="1"/>
</dbReference>
<organism evidence="11 12">
    <name type="scientific">Prevotella bivia DNF00320</name>
    <dbReference type="NCBI Taxonomy" id="1401068"/>
    <lineage>
        <taxon>Bacteria</taxon>
        <taxon>Pseudomonadati</taxon>
        <taxon>Bacteroidota</taxon>
        <taxon>Bacteroidia</taxon>
        <taxon>Bacteroidales</taxon>
        <taxon>Prevotellaceae</taxon>
        <taxon>Prevotella</taxon>
    </lineage>
</organism>
<dbReference type="InterPro" id="IPR012910">
    <property type="entry name" value="Plug_dom"/>
</dbReference>
<evidence type="ECO:0000256" key="1">
    <source>
        <dbReference type="ARBA" id="ARBA00004571"/>
    </source>
</evidence>
<evidence type="ECO:0000313" key="12">
    <source>
        <dbReference type="Proteomes" id="UP000029525"/>
    </source>
</evidence>
<dbReference type="InterPro" id="IPR037066">
    <property type="entry name" value="Plug_dom_sf"/>
</dbReference>
<keyword evidence="6 8" id="KW-0472">Membrane</keyword>
<name>A0A096BNT7_9BACT</name>
<feature type="chain" id="PRO_5001918314" evidence="9">
    <location>
        <begin position="30"/>
        <end position="1040"/>
    </location>
</feature>
<reference evidence="11 12" key="1">
    <citation type="submission" date="2014-07" db="EMBL/GenBank/DDBJ databases">
        <authorList>
            <person name="McCorrison J."/>
            <person name="Sanka R."/>
            <person name="Torralba M."/>
            <person name="Gillis M."/>
            <person name="Haft D.H."/>
            <person name="Methe B."/>
            <person name="Sutton G."/>
            <person name="Nelson K.E."/>
        </authorList>
    </citation>
    <scope>NUCLEOTIDE SEQUENCE [LARGE SCALE GENOMIC DNA]</scope>
    <source>
        <strain evidence="11 12">DNF00320</strain>
    </source>
</reference>
<keyword evidence="7 8" id="KW-0998">Cell outer membrane</keyword>
<dbReference type="Gene3D" id="2.170.130.10">
    <property type="entry name" value="TonB-dependent receptor, plug domain"/>
    <property type="match status" value="1"/>
</dbReference>
<dbReference type="FunFam" id="2.60.40.1120:FF:000003">
    <property type="entry name" value="Outer membrane protein Omp121"/>
    <property type="match status" value="1"/>
</dbReference>
<keyword evidence="2 8" id="KW-0813">Transport</keyword>
<dbReference type="Proteomes" id="UP000029525">
    <property type="component" value="Unassembled WGS sequence"/>
</dbReference>
<dbReference type="PANTHER" id="PTHR30069:SF29">
    <property type="entry name" value="HEMOGLOBIN AND HEMOGLOBIN-HAPTOGLOBIN-BINDING PROTEIN 1-RELATED"/>
    <property type="match status" value="1"/>
</dbReference>
<accession>A0A096BNT7</accession>
<dbReference type="PANTHER" id="PTHR30069">
    <property type="entry name" value="TONB-DEPENDENT OUTER MEMBRANE RECEPTOR"/>
    <property type="match status" value="1"/>
</dbReference>
<dbReference type="NCBIfam" id="TIGR04056">
    <property type="entry name" value="OMP_RagA_SusC"/>
    <property type="match status" value="1"/>
</dbReference>
<comment type="similarity">
    <text evidence="8">Belongs to the TonB-dependent receptor family.</text>
</comment>
<proteinExistence type="inferred from homology"/>
<keyword evidence="5 9" id="KW-0732">Signal</keyword>
<dbReference type="OrthoDB" id="9768177at2"/>
<comment type="subcellular location">
    <subcellularLocation>
        <location evidence="1 8">Cell outer membrane</location>
        <topology evidence="1 8">Multi-pass membrane protein</topology>
    </subcellularLocation>
</comment>
<keyword evidence="3 8" id="KW-1134">Transmembrane beta strand</keyword>
<dbReference type="Pfam" id="PF07715">
    <property type="entry name" value="Plug"/>
    <property type="match status" value="1"/>
</dbReference>
<dbReference type="RefSeq" id="WP_036867393.1">
    <property type="nucleotide sequence ID" value="NZ_JRNQ01000043.1"/>
</dbReference>
<gene>
    <name evidence="11" type="ORF">HMPREF0647_07305</name>
</gene>
<evidence type="ECO:0000256" key="6">
    <source>
        <dbReference type="ARBA" id="ARBA00023136"/>
    </source>
</evidence>
<dbReference type="GO" id="GO:0009279">
    <property type="term" value="C:cell outer membrane"/>
    <property type="evidence" value="ECO:0007669"/>
    <property type="project" value="UniProtKB-SubCell"/>
</dbReference>
<dbReference type="NCBIfam" id="TIGR04057">
    <property type="entry name" value="SusC_RagA_signa"/>
    <property type="match status" value="1"/>
</dbReference>
<dbReference type="AlphaFoldDB" id="A0A096BNT7"/>